<evidence type="ECO:0000313" key="3">
    <source>
        <dbReference type="Proteomes" id="UP001385951"/>
    </source>
</evidence>
<feature type="compositionally biased region" description="Basic and acidic residues" evidence="1">
    <location>
        <begin position="490"/>
        <end position="507"/>
    </location>
</feature>
<feature type="region of interest" description="Disordered" evidence="1">
    <location>
        <begin position="306"/>
        <end position="439"/>
    </location>
</feature>
<evidence type="ECO:0000256" key="1">
    <source>
        <dbReference type="SAM" id="MobiDB-lite"/>
    </source>
</evidence>
<feature type="compositionally biased region" description="Basic and acidic residues" evidence="1">
    <location>
        <begin position="314"/>
        <end position="324"/>
    </location>
</feature>
<dbReference type="Proteomes" id="UP001385951">
    <property type="component" value="Unassembled WGS sequence"/>
</dbReference>
<comment type="caution">
    <text evidence="2">The sequence shown here is derived from an EMBL/GenBank/DDBJ whole genome shotgun (WGS) entry which is preliminary data.</text>
</comment>
<gene>
    <name evidence="2" type="ORF">QCA50_006326</name>
</gene>
<sequence>MPGLPKTIDEFTLRFKENIGKMFPRAVLNPTRHMEKFMDMANVDNYLHDKHLYAITERGKKNLPENDASHGMRLLGGELVQYRAITDNGTIVTMVPAACVDGLTLLFYWLTTVITMFESPLFFARPSTRESVKVHCAIIIGALNASIEAANAMWSLGIMTEEWFPWQLALIITYWNVFGGLDTSSWTTLVNEPTSTWMRISVSPHRDGLMYRTAYELKVRAETGQREMLVNSYFRVWEEIVTNSADGRSKISDVYGPALNSVVDTMNTLRTSLLLPALTPQQTTAQLESYALSCIEVCRRRYLPYGTGSTRVEPPLEDKEKLAEEVVPSDDVAGVNDETMYIDPLPAEDNFPESSIRSGSHSSTSAYGDGKGKGKRRAYQSQLGTGGYENQHLSPGNDRDNEQPASKRARTGDTAPHTSTSSSSGGRSPPIPRHSNVGPSYMTINDVVAEASVTPIVIMHHGTASAEPKRRKPVVHKATAATRMALRSSGRSEESSEHYEPSEHAEVVESTESAETAESWDDDEEVWEGIRDPTPMVIDD</sequence>
<dbReference type="AlphaFoldDB" id="A0AAW0GCF9"/>
<dbReference type="EMBL" id="JASBNA010000006">
    <property type="protein sequence ID" value="KAK7691223.1"/>
    <property type="molecule type" value="Genomic_DNA"/>
</dbReference>
<feature type="compositionally biased region" description="Low complexity" evidence="1">
    <location>
        <begin position="354"/>
        <end position="365"/>
    </location>
</feature>
<reference evidence="2 3" key="1">
    <citation type="submission" date="2022-09" db="EMBL/GenBank/DDBJ databases">
        <authorList>
            <person name="Palmer J.M."/>
        </authorList>
    </citation>
    <scope>NUCLEOTIDE SEQUENCE [LARGE SCALE GENOMIC DNA]</scope>
    <source>
        <strain evidence="2 3">DSM 7382</strain>
    </source>
</reference>
<name>A0AAW0GCF9_9APHY</name>
<feature type="region of interest" description="Disordered" evidence="1">
    <location>
        <begin position="483"/>
        <end position="540"/>
    </location>
</feature>
<proteinExistence type="predicted"/>
<organism evidence="2 3">
    <name type="scientific">Cerrena zonata</name>
    <dbReference type="NCBI Taxonomy" id="2478898"/>
    <lineage>
        <taxon>Eukaryota</taxon>
        <taxon>Fungi</taxon>
        <taxon>Dikarya</taxon>
        <taxon>Basidiomycota</taxon>
        <taxon>Agaricomycotina</taxon>
        <taxon>Agaricomycetes</taxon>
        <taxon>Polyporales</taxon>
        <taxon>Cerrenaceae</taxon>
        <taxon>Cerrena</taxon>
    </lineage>
</organism>
<evidence type="ECO:0000313" key="2">
    <source>
        <dbReference type="EMBL" id="KAK7691223.1"/>
    </source>
</evidence>
<feature type="compositionally biased region" description="Low complexity" evidence="1">
    <location>
        <begin position="508"/>
        <end position="517"/>
    </location>
</feature>
<feature type="compositionally biased region" description="Low complexity" evidence="1">
    <location>
        <begin position="416"/>
        <end position="428"/>
    </location>
</feature>
<protein>
    <submittedName>
        <fullName evidence="2">Uncharacterized protein</fullName>
    </submittedName>
</protein>
<accession>A0AAW0GCF9</accession>
<feature type="compositionally biased region" description="Acidic residues" evidence="1">
    <location>
        <begin position="518"/>
        <end position="527"/>
    </location>
</feature>
<keyword evidence="3" id="KW-1185">Reference proteome</keyword>